<accession>N4WY14</accession>
<feature type="region of interest" description="Disordered" evidence="1">
    <location>
        <begin position="84"/>
        <end position="110"/>
    </location>
</feature>
<name>N4WY14_COCH4</name>
<dbReference type="HOGENOM" id="CLU_2176949_0_0_1"/>
<sequence length="110" mass="13131">MTMQLGRRCGLGKWERFNQNALRTHTHTMHTHARDEQNNGLEKKALVIPASHTNILARHQIQYYAYYRIRPQCSSTYNTRAISHHREINPNTALEKIKKKRREKESKRHQ</sequence>
<keyword evidence="3" id="KW-1185">Reference proteome</keyword>
<reference evidence="2 3" key="1">
    <citation type="journal article" date="2012" name="PLoS Pathog.">
        <title>Diverse lifestyles and strategies of plant pathogenesis encoded in the genomes of eighteen Dothideomycetes fungi.</title>
        <authorList>
            <person name="Ohm R.A."/>
            <person name="Feau N."/>
            <person name="Henrissat B."/>
            <person name="Schoch C.L."/>
            <person name="Horwitz B.A."/>
            <person name="Barry K.W."/>
            <person name="Condon B.J."/>
            <person name="Copeland A.C."/>
            <person name="Dhillon B."/>
            <person name="Glaser F."/>
            <person name="Hesse C.N."/>
            <person name="Kosti I."/>
            <person name="LaButti K."/>
            <person name="Lindquist E.A."/>
            <person name="Lucas S."/>
            <person name="Salamov A.A."/>
            <person name="Bradshaw R.E."/>
            <person name="Ciuffetti L."/>
            <person name="Hamelin R.C."/>
            <person name="Kema G.H.J."/>
            <person name="Lawrence C."/>
            <person name="Scott J.A."/>
            <person name="Spatafora J.W."/>
            <person name="Turgeon B.G."/>
            <person name="de Wit P.J.G.M."/>
            <person name="Zhong S."/>
            <person name="Goodwin S.B."/>
            <person name="Grigoriev I.V."/>
        </authorList>
    </citation>
    <scope>NUCLEOTIDE SEQUENCE [LARGE SCALE GENOMIC DNA]</scope>
    <source>
        <strain evidence="3">C4 / ATCC 48331 / race T</strain>
    </source>
</reference>
<evidence type="ECO:0000313" key="2">
    <source>
        <dbReference type="EMBL" id="ENI01063.1"/>
    </source>
</evidence>
<evidence type="ECO:0000313" key="3">
    <source>
        <dbReference type="Proteomes" id="UP000012338"/>
    </source>
</evidence>
<dbReference type="Proteomes" id="UP000012338">
    <property type="component" value="Unassembled WGS sequence"/>
</dbReference>
<organism evidence="2 3">
    <name type="scientific">Cochliobolus heterostrophus (strain C4 / ATCC 48331 / race T)</name>
    <name type="common">Southern corn leaf blight fungus</name>
    <name type="synonym">Bipolaris maydis</name>
    <dbReference type="NCBI Taxonomy" id="665024"/>
    <lineage>
        <taxon>Eukaryota</taxon>
        <taxon>Fungi</taxon>
        <taxon>Dikarya</taxon>
        <taxon>Ascomycota</taxon>
        <taxon>Pezizomycotina</taxon>
        <taxon>Dothideomycetes</taxon>
        <taxon>Pleosporomycetidae</taxon>
        <taxon>Pleosporales</taxon>
        <taxon>Pleosporineae</taxon>
        <taxon>Pleosporaceae</taxon>
        <taxon>Bipolaris</taxon>
    </lineage>
</organism>
<protein>
    <submittedName>
        <fullName evidence="2">Uncharacterized protein</fullName>
    </submittedName>
</protein>
<feature type="non-terminal residue" evidence="2">
    <location>
        <position position="110"/>
    </location>
</feature>
<proteinExistence type="predicted"/>
<dbReference type="EMBL" id="KB733470">
    <property type="protein sequence ID" value="ENI01063.1"/>
    <property type="molecule type" value="Genomic_DNA"/>
</dbReference>
<gene>
    <name evidence="2" type="ORF">COCC4DRAFT_34160</name>
</gene>
<dbReference type="AlphaFoldDB" id="N4WY14"/>
<evidence type="ECO:0000256" key="1">
    <source>
        <dbReference type="SAM" id="MobiDB-lite"/>
    </source>
</evidence>
<reference evidence="3" key="2">
    <citation type="journal article" date="2013" name="PLoS Genet.">
        <title>Comparative genome structure, secondary metabolite, and effector coding capacity across Cochliobolus pathogens.</title>
        <authorList>
            <person name="Condon B.J."/>
            <person name="Leng Y."/>
            <person name="Wu D."/>
            <person name="Bushley K.E."/>
            <person name="Ohm R.A."/>
            <person name="Otillar R."/>
            <person name="Martin J."/>
            <person name="Schackwitz W."/>
            <person name="Grimwood J."/>
            <person name="MohdZainudin N."/>
            <person name="Xue C."/>
            <person name="Wang R."/>
            <person name="Manning V.A."/>
            <person name="Dhillon B."/>
            <person name="Tu Z.J."/>
            <person name="Steffenson B.J."/>
            <person name="Salamov A."/>
            <person name="Sun H."/>
            <person name="Lowry S."/>
            <person name="LaButti K."/>
            <person name="Han J."/>
            <person name="Copeland A."/>
            <person name="Lindquist E."/>
            <person name="Barry K."/>
            <person name="Schmutz J."/>
            <person name="Baker S.E."/>
            <person name="Ciuffetti L.M."/>
            <person name="Grigoriev I.V."/>
            <person name="Zhong S."/>
            <person name="Turgeon B.G."/>
        </authorList>
    </citation>
    <scope>NUCLEOTIDE SEQUENCE [LARGE SCALE GENOMIC DNA]</scope>
    <source>
        <strain evidence="3">C4 / ATCC 48331 / race T</strain>
    </source>
</reference>